<protein>
    <submittedName>
        <fullName evidence="2">PRC-barrel domain-containing protein</fullName>
    </submittedName>
</protein>
<dbReference type="InterPro" id="IPR027275">
    <property type="entry name" value="PRC-brl_dom"/>
</dbReference>
<evidence type="ECO:0000259" key="1">
    <source>
        <dbReference type="Pfam" id="PF05239"/>
    </source>
</evidence>
<reference evidence="3" key="1">
    <citation type="submission" date="2016-10" db="EMBL/GenBank/DDBJ databases">
        <authorList>
            <person name="Varghese N."/>
            <person name="Submissions S."/>
        </authorList>
    </citation>
    <scope>NUCLEOTIDE SEQUENCE [LARGE SCALE GENOMIC DNA]</scope>
    <source>
        <strain evidence="3">CGMCC 1.6854</strain>
    </source>
</reference>
<name>A0A1G9X2V6_9BACL</name>
<dbReference type="STRING" id="459525.SAMN04488137_2539"/>
<organism evidence="2 3">
    <name type="scientific">Fictibacillus solisalsi</name>
    <dbReference type="NCBI Taxonomy" id="459525"/>
    <lineage>
        <taxon>Bacteria</taxon>
        <taxon>Bacillati</taxon>
        <taxon>Bacillota</taxon>
        <taxon>Bacilli</taxon>
        <taxon>Bacillales</taxon>
        <taxon>Fictibacillaceae</taxon>
        <taxon>Fictibacillus</taxon>
    </lineage>
</organism>
<feature type="domain" description="PRC-barrel" evidence="1">
    <location>
        <begin position="132"/>
        <end position="184"/>
    </location>
</feature>
<dbReference type="AlphaFoldDB" id="A0A1G9X2V6"/>
<dbReference type="SUPFAM" id="SSF50346">
    <property type="entry name" value="PRC-barrel domain"/>
    <property type="match status" value="1"/>
</dbReference>
<evidence type="ECO:0000313" key="3">
    <source>
        <dbReference type="Proteomes" id="UP000199544"/>
    </source>
</evidence>
<dbReference type="Proteomes" id="UP000199544">
    <property type="component" value="Unassembled WGS sequence"/>
</dbReference>
<evidence type="ECO:0000313" key="2">
    <source>
        <dbReference type="EMBL" id="SDM91048.1"/>
    </source>
</evidence>
<keyword evidence="3" id="KW-1185">Reference proteome</keyword>
<sequence length="215" mass="24241">MLIKGTDLLDKKVRHAQANEDNIELNGILLNKYDFTLCYLTFEEAVPADPGNDKSFDAVDRSVLNMQAATSGIGSQSTPLSGTGYPVSTKTRIKETYYIPWHEIVSLDEDIVYQGNERQLDEPEECLESTIFKGWTVETIEGDKIGKIHDLILDTIAKKAVALEITEGFWSKLMGEGNKYLPIAGEPHWAEEKWIVEPELKDHLVNTKDEIQPLF</sequence>
<dbReference type="InterPro" id="IPR011033">
    <property type="entry name" value="PRC_barrel-like_sf"/>
</dbReference>
<gene>
    <name evidence="2" type="ORF">SAMN04488137_2539</name>
</gene>
<accession>A0A1G9X2V6</accession>
<dbReference type="OrthoDB" id="2971217at2"/>
<dbReference type="EMBL" id="FNHW01000001">
    <property type="protein sequence ID" value="SDM91048.1"/>
    <property type="molecule type" value="Genomic_DNA"/>
</dbReference>
<proteinExistence type="predicted"/>
<dbReference type="RefSeq" id="WP_090235055.1">
    <property type="nucleotide sequence ID" value="NZ_FNHW01000001.1"/>
</dbReference>
<dbReference type="Pfam" id="PF05239">
    <property type="entry name" value="PRC"/>
    <property type="match status" value="1"/>
</dbReference>